<dbReference type="Gene3D" id="2.60.40.10">
    <property type="entry name" value="Immunoglobulins"/>
    <property type="match status" value="1"/>
</dbReference>
<evidence type="ECO:0000313" key="5">
    <source>
        <dbReference type="EMBL" id="TDK32761.1"/>
    </source>
</evidence>
<dbReference type="FunFam" id="3.30.70.270:FF:000001">
    <property type="entry name" value="Diguanylate cyclase domain protein"/>
    <property type="match status" value="1"/>
</dbReference>
<comment type="cofactor">
    <cofactor evidence="1">
        <name>Mg(2+)</name>
        <dbReference type="ChEBI" id="CHEBI:18420"/>
    </cofactor>
</comment>
<dbReference type="Pfam" id="PF07495">
    <property type="entry name" value="Y_Y_Y"/>
    <property type="match status" value="1"/>
</dbReference>
<dbReference type="CDD" id="cd01949">
    <property type="entry name" value="GGDEF"/>
    <property type="match status" value="1"/>
</dbReference>
<dbReference type="Proteomes" id="UP000295543">
    <property type="component" value="Unassembled WGS sequence"/>
</dbReference>
<dbReference type="Gene3D" id="3.30.70.270">
    <property type="match status" value="1"/>
</dbReference>
<dbReference type="PROSITE" id="PS50887">
    <property type="entry name" value="GGDEF"/>
    <property type="match status" value="1"/>
</dbReference>
<reference evidence="5 6" key="1">
    <citation type="submission" date="2019-03" db="EMBL/GenBank/DDBJ databases">
        <title>Luteimonas zhaokaii sp.nov., isolated from the rectal contents of Plateau pika in Yushu, Qinghai Province, China.</title>
        <authorList>
            <person name="Zhang G."/>
        </authorList>
    </citation>
    <scope>NUCLEOTIDE SEQUENCE [LARGE SCALE GENOMIC DNA]</scope>
    <source>
        <strain evidence="5 6">THG-MD21</strain>
    </source>
</reference>
<dbReference type="GO" id="GO:0052621">
    <property type="term" value="F:diguanylate cyclase activity"/>
    <property type="evidence" value="ECO:0007669"/>
    <property type="project" value="UniProtKB-EC"/>
</dbReference>
<dbReference type="GO" id="GO:0043709">
    <property type="term" value="P:cell adhesion involved in single-species biofilm formation"/>
    <property type="evidence" value="ECO:0007669"/>
    <property type="project" value="TreeGrafter"/>
</dbReference>
<protein>
    <recommendedName>
        <fullName evidence="2">diguanylate cyclase</fullName>
        <ecNumber evidence="2">2.7.7.65</ecNumber>
    </recommendedName>
</protein>
<dbReference type="InterPro" id="IPR013783">
    <property type="entry name" value="Ig-like_fold"/>
</dbReference>
<accession>A0A4R5UCE3</accession>
<dbReference type="PANTHER" id="PTHR45138">
    <property type="entry name" value="REGULATORY COMPONENTS OF SENSORY TRANSDUCTION SYSTEM"/>
    <property type="match status" value="1"/>
</dbReference>
<evidence type="ECO:0000256" key="1">
    <source>
        <dbReference type="ARBA" id="ARBA00001946"/>
    </source>
</evidence>
<dbReference type="GO" id="GO:0005886">
    <property type="term" value="C:plasma membrane"/>
    <property type="evidence" value="ECO:0007669"/>
    <property type="project" value="TreeGrafter"/>
</dbReference>
<proteinExistence type="predicted"/>
<dbReference type="SUPFAM" id="SSF55073">
    <property type="entry name" value="Nucleotide cyclase"/>
    <property type="match status" value="1"/>
</dbReference>
<feature type="signal peptide" evidence="3">
    <location>
        <begin position="1"/>
        <end position="32"/>
    </location>
</feature>
<dbReference type="EC" id="2.7.7.65" evidence="2"/>
<sequence length="994" mass="108612">MRRSGCPAAVVRASRWLLLLLAMLCCAGVAGAVTPARETPGPLRDYAVDHWTSREGLPHNSVRDLAQTPDGYLWLATWEGLVRYDGLEFVVYDRSTADPALPDNGVGSLYVDPTGALWLSDSRGNLGRRDPAGTFRFWTSGEAGWPQVLIHAMAMDAGGRLWLLFEGRGLGCLHPDGRFEFFEAGEGVPLPLSYPHMAIGDDGRIWIGGMDGLVVRDTDGVLRRAPAGFGLAPGLAWPYRAPDRTIWLVAGDGVYRVEGARARRVHRIPGQGDFTAMLQDRHGDLWLGSESRGLLRIGARGVETPPADAARPAGRIVQLLEDAEGSVWAGANGGLFRVRETLFTRLLARDGLSGDYVRALIEDDAGQLWIGSTGGLDRQGADGRVHAVDLQPGVAPSVLSLARGADGDLWVGAYGGRVFRVRDGAVVARLDGFPGHIRAIEADDAGAIWIATHRGPVRLVDGRVSTPRVPGLPTGLVTSLAWIDGALWIGSVEGASVLRDGRVRPVALPPRDGARTVFAFRDIGDAVWIATDRGLYRERDGVLAHVGLAQGMPVDSVFQIVPDRLGNAWITSNRGMLRARMDDLDAVADGRLQRLTLDRYDEIDGMSNAQGNGSSSPSALLRRDGSVWMATARGVSAVDPRRWRTFSALPPPMPRIESVRLDGASAPWRDGDRLPGGTRLSVSYVGLSFLMSERIRFRTRLEGLDADWVERGRQRSVEFVGLPPGDYVLHVSAAHADGAWSEPAQWRFSIAPLWWQRHSVQALCAALVLLALALAYRERIRRYRSANDRLSRLVDDRTQALQRQTAQLIEADSEKTELLGRLRAQAETFERQAYEDALTALPNRRSFDDALAREFARAQRRRQPLCLVILDVDRFKSINDVHSHAVGDEVLRQVGGVLAGACRATDVAARIGGEEFAMILVDASREDAHAVYARLRETFARKRDWGGVDDLVVTISAGVAMRDPVDTTPTQLMRRADAALYRAKSEGRDRLSDG</sequence>
<dbReference type="InterPro" id="IPR011110">
    <property type="entry name" value="Reg_prop"/>
</dbReference>
<name>A0A4R5UCE3_9GAMM</name>
<dbReference type="InterPro" id="IPR050469">
    <property type="entry name" value="Diguanylate_Cyclase"/>
</dbReference>
<feature type="domain" description="GGDEF" evidence="4">
    <location>
        <begin position="863"/>
        <end position="994"/>
    </location>
</feature>
<dbReference type="InterPro" id="IPR043128">
    <property type="entry name" value="Rev_trsase/Diguanyl_cyclase"/>
</dbReference>
<gene>
    <name evidence="5" type="ORF">E2F49_01445</name>
</gene>
<dbReference type="OrthoDB" id="176203at2"/>
<dbReference type="InterPro" id="IPR015943">
    <property type="entry name" value="WD40/YVTN_repeat-like_dom_sf"/>
</dbReference>
<dbReference type="GO" id="GO:1902201">
    <property type="term" value="P:negative regulation of bacterial-type flagellum-dependent cell motility"/>
    <property type="evidence" value="ECO:0007669"/>
    <property type="project" value="TreeGrafter"/>
</dbReference>
<comment type="caution">
    <text evidence="5">The sequence shown here is derived from an EMBL/GenBank/DDBJ whole genome shotgun (WGS) entry which is preliminary data.</text>
</comment>
<dbReference type="PANTHER" id="PTHR45138:SF24">
    <property type="entry name" value="DIGUANYLATE CYCLASE DGCC-RELATED"/>
    <property type="match status" value="1"/>
</dbReference>
<dbReference type="NCBIfam" id="TIGR00254">
    <property type="entry name" value="GGDEF"/>
    <property type="match status" value="1"/>
</dbReference>
<dbReference type="EMBL" id="SMTG01000002">
    <property type="protein sequence ID" value="TDK32761.1"/>
    <property type="molecule type" value="Genomic_DNA"/>
</dbReference>
<dbReference type="AlphaFoldDB" id="A0A4R5UCE3"/>
<evidence type="ECO:0000313" key="6">
    <source>
        <dbReference type="Proteomes" id="UP000295543"/>
    </source>
</evidence>
<dbReference type="InterPro" id="IPR011123">
    <property type="entry name" value="Y_Y_Y"/>
</dbReference>
<evidence type="ECO:0000259" key="4">
    <source>
        <dbReference type="PROSITE" id="PS50887"/>
    </source>
</evidence>
<evidence type="ECO:0000256" key="2">
    <source>
        <dbReference type="ARBA" id="ARBA00012528"/>
    </source>
</evidence>
<dbReference type="SMART" id="SM00267">
    <property type="entry name" value="GGDEF"/>
    <property type="match status" value="1"/>
</dbReference>
<dbReference type="InterPro" id="IPR029787">
    <property type="entry name" value="Nucleotide_cyclase"/>
</dbReference>
<dbReference type="Pfam" id="PF07494">
    <property type="entry name" value="Reg_prop"/>
    <property type="match status" value="2"/>
</dbReference>
<evidence type="ECO:0000256" key="3">
    <source>
        <dbReference type="SAM" id="SignalP"/>
    </source>
</evidence>
<dbReference type="Pfam" id="PF00990">
    <property type="entry name" value="GGDEF"/>
    <property type="match status" value="1"/>
</dbReference>
<feature type="chain" id="PRO_5021030372" description="diguanylate cyclase" evidence="3">
    <location>
        <begin position="33"/>
        <end position="994"/>
    </location>
</feature>
<dbReference type="SUPFAM" id="SSF63829">
    <property type="entry name" value="Calcium-dependent phosphotriesterase"/>
    <property type="match status" value="2"/>
</dbReference>
<keyword evidence="3" id="KW-0732">Signal</keyword>
<dbReference type="RefSeq" id="WP_133392312.1">
    <property type="nucleotide sequence ID" value="NZ_SMTG01000002.1"/>
</dbReference>
<keyword evidence="6" id="KW-1185">Reference proteome</keyword>
<dbReference type="InterPro" id="IPR000160">
    <property type="entry name" value="GGDEF_dom"/>
</dbReference>
<organism evidence="5 6">
    <name type="scientific">Luteimonas terrae</name>
    <dbReference type="NCBI Taxonomy" id="1530191"/>
    <lineage>
        <taxon>Bacteria</taxon>
        <taxon>Pseudomonadati</taxon>
        <taxon>Pseudomonadota</taxon>
        <taxon>Gammaproteobacteria</taxon>
        <taxon>Lysobacterales</taxon>
        <taxon>Lysobacteraceae</taxon>
        <taxon>Luteimonas</taxon>
    </lineage>
</organism>
<dbReference type="Gene3D" id="2.130.10.10">
    <property type="entry name" value="YVTN repeat-like/Quinoprotein amine dehydrogenase"/>
    <property type="match status" value="3"/>
</dbReference>